<feature type="region of interest" description="Disordered" evidence="1">
    <location>
        <begin position="28"/>
        <end position="57"/>
    </location>
</feature>
<protein>
    <submittedName>
        <fullName evidence="2">Uncharacterized protein</fullName>
    </submittedName>
</protein>
<dbReference type="GeneID" id="18919891"/>
<accession>K5UVX6</accession>
<dbReference type="STRING" id="650164.K5UVX6"/>
<dbReference type="InParanoid" id="K5UVX6"/>
<feature type="non-terminal residue" evidence="2">
    <location>
        <position position="302"/>
    </location>
</feature>
<name>K5UVX6_PHACS</name>
<proteinExistence type="predicted"/>
<dbReference type="HOGENOM" id="CLU_080326_0_0_1"/>
<evidence type="ECO:0000256" key="1">
    <source>
        <dbReference type="SAM" id="MobiDB-lite"/>
    </source>
</evidence>
<feature type="non-terminal residue" evidence="2">
    <location>
        <position position="1"/>
    </location>
</feature>
<evidence type="ECO:0000313" key="3">
    <source>
        <dbReference type="Proteomes" id="UP000008370"/>
    </source>
</evidence>
<keyword evidence="3" id="KW-1185">Reference proteome</keyword>
<dbReference type="KEGG" id="pco:PHACADRAFT_46370"/>
<dbReference type="EMBL" id="JH930473">
    <property type="protein sequence ID" value="EKM54196.1"/>
    <property type="molecule type" value="Genomic_DNA"/>
</dbReference>
<evidence type="ECO:0000313" key="2">
    <source>
        <dbReference type="EMBL" id="EKM54196.1"/>
    </source>
</evidence>
<dbReference type="OrthoDB" id="10256743at2759"/>
<dbReference type="Proteomes" id="UP000008370">
    <property type="component" value="Unassembled WGS sequence"/>
</dbReference>
<sequence length="302" mass="33128">PIPMSFPAILRGSGGANDRFAHLHASTDRAGGDLSALVPKKNRRDEKEGKRWVRRKENARFVGNPHITRPSGSDLSVPVPHVRPTFPSPLPAYLPRTAAIPSAIPTVREPSSASAGQFSLSLKGMRKELRGRGVMTEVLVREVEGELMSWLAVGVWIDPDSVEVCNDESTPIGTLGVIREVERTHMRLVWEINDDAFARYVVHCCARYHNVVSFSEFYDSPTGTSPPKRLTYILRPHVTRPNQIPLFELPAGLDTPPVTDMGTDFDSVGGTDLGTDIDVESDFVFSELDSDAELEGAPPPLP</sequence>
<organism evidence="2 3">
    <name type="scientific">Phanerochaete carnosa (strain HHB-10118-sp)</name>
    <name type="common">White-rot fungus</name>
    <name type="synonym">Peniophora carnosa</name>
    <dbReference type="NCBI Taxonomy" id="650164"/>
    <lineage>
        <taxon>Eukaryota</taxon>
        <taxon>Fungi</taxon>
        <taxon>Dikarya</taxon>
        <taxon>Basidiomycota</taxon>
        <taxon>Agaricomycotina</taxon>
        <taxon>Agaricomycetes</taxon>
        <taxon>Polyporales</taxon>
        <taxon>Phanerochaetaceae</taxon>
        <taxon>Phanerochaete</taxon>
    </lineage>
</organism>
<dbReference type="AlphaFoldDB" id="K5UVX6"/>
<feature type="compositionally biased region" description="Basic and acidic residues" evidence="1">
    <location>
        <begin position="43"/>
        <end position="57"/>
    </location>
</feature>
<dbReference type="RefSeq" id="XP_007396559.1">
    <property type="nucleotide sequence ID" value="XM_007396497.1"/>
</dbReference>
<gene>
    <name evidence="2" type="ORF">PHACADRAFT_46370</name>
</gene>
<reference evidence="2 3" key="1">
    <citation type="journal article" date="2012" name="BMC Genomics">
        <title>Comparative genomics of the white-rot fungi, Phanerochaete carnosa and P. chrysosporium, to elucidate the genetic basis of the distinct wood types they colonize.</title>
        <authorList>
            <person name="Suzuki H."/>
            <person name="MacDonald J."/>
            <person name="Syed K."/>
            <person name="Salamov A."/>
            <person name="Hori C."/>
            <person name="Aerts A."/>
            <person name="Henrissat B."/>
            <person name="Wiebenga A."/>
            <person name="vanKuyk P.A."/>
            <person name="Barry K."/>
            <person name="Lindquist E."/>
            <person name="LaButti K."/>
            <person name="Lapidus A."/>
            <person name="Lucas S."/>
            <person name="Coutinho P."/>
            <person name="Gong Y."/>
            <person name="Samejima M."/>
            <person name="Mahadevan R."/>
            <person name="Abou-Zaid M."/>
            <person name="de Vries R.P."/>
            <person name="Igarashi K."/>
            <person name="Yadav J.S."/>
            <person name="Grigoriev I.V."/>
            <person name="Master E.R."/>
        </authorList>
    </citation>
    <scope>NUCLEOTIDE SEQUENCE [LARGE SCALE GENOMIC DNA]</scope>
    <source>
        <strain evidence="2 3">HHB-10118-sp</strain>
    </source>
</reference>